<reference evidence="2 3" key="1">
    <citation type="submission" date="2024-09" db="EMBL/GenBank/DDBJ databases">
        <authorList>
            <person name="Sun Q."/>
            <person name="Mori K."/>
        </authorList>
    </citation>
    <scope>NUCLEOTIDE SEQUENCE [LARGE SCALE GENOMIC DNA]</scope>
    <source>
        <strain evidence="2 3">CGMCC 1.9126</strain>
    </source>
</reference>
<keyword evidence="1 2" id="KW-0121">Carboxypeptidase</keyword>
<dbReference type="EC" id="3.4.17.19" evidence="1"/>
<dbReference type="EMBL" id="JBHLUU010000126">
    <property type="protein sequence ID" value="MFC0478037.1"/>
    <property type="molecule type" value="Genomic_DNA"/>
</dbReference>
<evidence type="ECO:0000313" key="3">
    <source>
        <dbReference type="Proteomes" id="UP001589738"/>
    </source>
</evidence>
<dbReference type="Proteomes" id="UP001589738">
    <property type="component" value="Unassembled WGS sequence"/>
</dbReference>
<keyword evidence="1" id="KW-0479">Metal-binding</keyword>
<sequence length="507" mass="58907">MVTAIKQMEQEFLDYVKKMGAYKEALGLIYWDLRTGAPKKGMEQRSEVIGLLSSEVFKMSTSEEMAAYIANLTSVEHDLELSEITKKTVAECKKEYDRNKKIPAEEYKEFVILQSKSEAVWEEAKDASDFSMFQPYLEKIVEMTKKFITYWGYTENKYNTLLDMYEPGITVNILDQVFCELQEKIVPLVQRIKESEKKPNTQFLYHHFPKEKQRELSLEILKNLGYDFDSGRLDETVHPFATGLNPGDVRVTTKYDENDFRTAIFGTVHEAGHALYEQNISSALIGTPLCTGTSMGIHESQSLFYENFIGRNLSFWKGNFDLLKEYAPAQFQDVTIEQFYRAINESKPSLIRIEADELTYALHIMIRYEIEKGIFNDEIEVKDLPKVWNEKYEQYLGITPHNDANGVLQDVHWSDGSFGYFPSYALGYIYAAQLKHAMLSDIPHYEQLLEVGNLLPIKEWLTKNIHQYGKMKLPLELIKDITGEGLNASYLIDYLYDKYERIYEMKK</sequence>
<proteinExistence type="inferred from homology"/>
<evidence type="ECO:0000256" key="1">
    <source>
        <dbReference type="PIRNR" id="PIRNR006615"/>
    </source>
</evidence>
<dbReference type="PRINTS" id="PR00998">
    <property type="entry name" value="CRBOXYPTASET"/>
</dbReference>
<dbReference type="SUPFAM" id="SSF55486">
    <property type="entry name" value="Metalloproteases ('zincins'), catalytic domain"/>
    <property type="match status" value="1"/>
</dbReference>
<comment type="function">
    <text evidence="1">Broad specificity carboxypetidase that releases amino acids sequentially from the C-terminus, including neutral, aromatic, polar and basic residues.</text>
</comment>
<name>A0ABV6KYG8_9BACI</name>
<gene>
    <name evidence="2" type="ORF">ACFFHF_22870</name>
</gene>
<keyword evidence="1 2" id="KW-0378">Hydrolase</keyword>
<comment type="catalytic activity">
    <reaction evidence="1">
        <text>Release of a C-terminal amino acid with broad specificity, except for -Pro.</text>
        <dbReference type="EC" id="3.4.17.19"/>
    </reaction>
</comment>
<keyword evidence="1" id="KW-0645">Protease</keyword>
<dbReference type="Gene3D" id="1.10.1370.30">
    <property type="match status" value="1"/>
</dbReference>
<dbReference type="PROSITE" id="PS52034">
    <property type="entry name" value="PEPTIDASE_M32"/>
    <property type="match status" value="1"/>
</dbReference>
<comment type="caution">
    <text evidence="2">The sequence shown here is derived from an EMBL/GenBank/DDBJ whole genome shotgun (WGS) entry which is preliminary data.</text>
</comment>
<dbReference type="PIRSF" id="PIRSF006615">
    <property type="entry name" value="Zn_crbxpep_Taq"/>
    <property type="match status" value="1"/>
</dbReference>
<organism evidence="2 3">
    <name type="scientific">Robertmurraya beringensis</name>
    <dbReference type="NCBI Taxonomy" id="641660"/>
    <lineage>
        <taxon>Bacteria</taxon>
        <taxon>Bacillati</taxon>
        <taxon>Bacillota</taxon>
        <taxon>Bacilli</taxon>
        <taxon>Bacillales</taxon>
        <taxon>Bacillaceae</taxon>
        <taxon>Robertmurraya</taxon>
    </lineage>
</organism>
<comment type="similarity">
    <text evidence="1">Belongs to the peptidase M32 family.</text>
</comment>
<keyword evidence="3" id="KW-1185">Reference proteome</keyword>
<protein>
    <recommendedName>
        <fullName evidence="1">Metal-dependent carboxypeptidase</fullName>
        <ecNumber evidence="1">3.4.17.19</ecNumber>
    </recommendedName>
</protein>
<evidence type="ECO:0000313" key="2">
    <source>
        <dbReference type="EMBL" id="MFC0478037.1"/>
    </source>
</evidence>
<keyword evidence="1" id="KW-0482">Metalloprotease</keyword>
<dbReference type="PANTHER" id="PTHR34217">
    <property type="entry name" value="METAL-DEPENDENT CARBOXYPEPTIDASE"/>
    <property type="match status" value="1"/>
</dbReference>
<dbReference type="PANTHER" id="PTHR34217:SF1">
    <property type="entry name" value="CARBOXYPEPTIDASE 1"/>
    <property type="match status" value="1"/>
</dbReference>
<dbReference type="RefSeq" id="WP_377059145.1">
    <property type="nucleotide sequence ID" value="NZ_JBHLUU010000126.1"/>
</dbReference>
<dbReference type="InterPro" id="IPR001333">
    <property type="entry name" value="Peptidase_M32_Taq"/>
</dbReference>
<accession>A0ABV6KYG8</accession>
<dbReference type="CDD" id="cd06460">
    <property type="entry name" value="M32_Taq"/>
    <property type="match status" value="1"/>
</dbReference>
<dbReference type="Pfam" id="PF02074">
    <property type="entry name" value="Peptidase_M32"/>
    <property type="match status" value="1"/>
</dbReference>
<dbReference type="GO" id="GO:0004180">
    <property type="term" value="F:carboxypeptidase activity"/>
    <property type="evidence" value="ECO:0007669"/>
    <property type="project" value="UniProtKB-KW"/>
</dbReference>